<evidence type="ECO:0000256" key="1">
    <source>
        <dbReference type="SAM" id="Coils"/>
    </source>
</evidence>
<sequence length="330" mass="38451">MEQITLSEQHKRAVELHQKIIISANLAQQNLWDMCTSLKLMRDNKLYKELDYSNFEDYCENEVGFSRMQAHKYISIVENVNTENVNSSLHLGVTKLSLLASVSQSQQAEIAEKVDLESISVRKLKEEIETLKAEKLAEKESLERKNNDLKRVADEVTENNSKLEKDLFSARKKLSVATADKEWLQKKIDDLESRPIEVAVAETSDNERRLQETIKSLERENIKRNEELERQYREDEQTVRRMLEKEKQDALDDLTEEYESKIKDLQSKSRVKQSDGTEAFQVWKLVAMKALSNIHRIILMNGSNRQMQNIFHREVCEINAKIDGIFAECK</sequence>
<feature type="coiled-coil region" evidence="1">
    <location>
        <begin position="114"/>
        <end position="268"/>
    </location>
</feature>
<keyword evidence="3" id="KW-1185">Reference proteome</keyword>
<dbReference type="RefSeq" id="WP_367286329.1">
    <property type="nucleotide sequence ID" value="NZ_JBBMEY010000008.1"/>
</dbReference>
<comment type="caution">
    <text evidence="2">The sequence shown here is derived from an EMBL/GenBank/DDBJ whole genome shotgun (WGS) entry which is preliminary data.</text>
</comment>
<evidence type="ECO:0000313" key="2">
    <source>
        <dbReference type="EMBL" id="MEQ2565808.1"/>
    </source>
</evidence>
<keyword evidence="1" id="KW-0175">Coiled coil</keyword>
<gene>
    <name evidence="2" type="ORF">ABFO16_06105</name>
</gene>
<protein>
    <submittedName>
        <fullName evidence="2">Uncharacterized protein</fullName>
    </submittedName>
</protein>
<organism evidence="2 3">
    <name type="scientific">Ruminococcoides intestinihominis</name>
    <dbReference type="NCBI Taxonomy" id="3133161"/>
    <lineage>
        <taxon>Bacteria</taxon>
        <taxon>Bacillati</taxon>
        <taxon>Bacillota</taxon>
        <taxon>Clostridia</taxon>
        <taxon>Eubacteriales</taxon>
        <taxon>Oscillospiraceae</taxon>
        <taxon>Ruminococcoides</taxon>
    </lineage>
</organism>
<reference evidence="2 3" key="1">
    <citation type="submission" date="2024-03" db="EMBL/GenBank/DDBJ databases">
        <title>Human intestinal bacterial collection.</title>
        <authorList>
            <person name="Pauvert C."/>
            <person name="Hitch T.C.A."/>
            <person name="Clavel T."/>
        </authorList>
    </citation>
    <scope>NUCLEOTIDE SEQUENCE [LARGE SCALE GENOMIC DNA]</scope>
    <source>
        <strain evidence="2 3">CLA-AP-H18</strain>
    </source>
</reference>
<name>A0ABV1HV25_9FIRM</name>
<accession>A0ABV1HV25</accession>
<evidence type="ECO:0000313" key="3">
    <source>
        <dbReference type="Proteomes" id="UP001478133"/>
    </source>
</evidence>
<proteinExistence type="predicted"/>
<dbReference type="EMBL" id="JBBMFI010000018">
    <property type="protein sequence ID" value="MEQ2565808.1"/>
    <property type="molecule type" value="Genomic_DNA"/>
</dbReference>
<dbReference type="Proteomes" id="UP001478133">
    <property type="component" value="Unassembled WGS sequence"/>
</dbReference>